<dbReference type="Proteomes" id="UP000005631">
    <property type="component" value="Chromosome"/>
</dbReference>
<dbReference type="AlphaFoldDB" id="G8R6R5"/>
<accession>G8R6R5</accession>
<name>G8R6R5_OWEHD</name>
<gene>
    <name evidence="2" type="ordered locus">Oweho_0186</name>
</gene>
<dbReference type="SMART" id="SM00089">
    <property type="entry name" value="PKD"/>
    <property type="match status" value="2"/>
</dbReference>
<dbReference type="CDD" id="cd00146">
    <property type="entry name" value="PKD"/>
    <property type="match status" value="1"/>
</dbReference>
<dbReference type="InterPro" id="IPR035986">
    <property type="entry name" value="PKD_dom_sf"/>
</dbReference>
<evidence type="ECO:0000259" key="1">
    <source>
        <dbReference type="PROSITE" id="PS50093"/>
    </source>
</evidence>
<organism evidence="2 3">
    <name type="scientific">Owenweeksia hongkongensis (strain DSM 17368 / CIP 108786 / JCM 12287 / NRRL B-23963 / UST20020801)</name>
    <dbReference type="NCBI Taxonomy" id="926562"/>
    <lineage>
        <taxon>Bacteria</taxon>
        <taxon>Pseudomonadati</taxon>
        <taxon>Bacteroidota</taxon>
        <taxon>Flavobacteriia</taxon>
        <taxon>Flavobacteriales</taxon>
        <taxon>Owenweeksiaceae</taxon>
        <taxon>Owenweeksia</taxon>
    </lineage>
</organism>
<dbReference type="HOGENOM" id="CLU_021635_0_0_10"/>
<dbReference type="EMBL" id="CP003156">
    <property type="protein sequence ID" value="AEV31208.1"/>
    <property type="molecule type" value="Genomic_DNA"/>
</dbReference>
<dbReference type="InterPro" id="IPR022409">
    <property type="entry name" value="PKD/Chitinase_dom"/>
</dbReference>
<dbReference type="Pfam" id="PF18911">
    <property type="entry name" value="PKD_4"/>
    <property type="match status" value="1"/>
</dbReference>
<sequence>MAFKANSAHLVGGHISYTCLGGNNYEIRLRIYRDCASGGAAFDANARFAIYETNNTASPFVVLNPAKGPTIPVPANSTGNPCITPPPGLCTEYAEYVATATLPPVVGGYTISHQRCCRNASISNINAAAVGNTYTTTIPSMDTTCNSSPEYTSVAPIVLCINEPQNLKLDVNEADGDSLYFELCDILEGGGSVGGAGCATTIPNPPCPPPYTPVTFLPPYTSSNPIPAVPAMAVDPLTGVLTGTPNQIGQYVFGVCVSEYRNGVFMSTTRLDYQFNVTSCITNVVSDMITPAEDPNILCDGLTVQFTSESVGAFDLLWDFGDPSTTADTSTQTNPSYTYTVPGNYTVRLIANPGLPCGDTLDIVFPVKYEIIPNFSDSGVYCFEANEVYFKTLGNYPANSTFDWNFGADANFPTSLLQTPPPITWTSPGKHIITLTLTYGSCVKVLRDSLELSNLSVGVDAGPDQTIGEGEFVNVNATGGTNYYWYSNRAVDFSDPFKASTSALLTEGDDTVKLYVKVTDPLGCEGLDSMTVIVFSEDGPINFMTPNGDGLNEYLDLGDLNPDGDCSIFIMNRWGSEVYREDDYGNDWTGVDRGGNELSDGTYYFILQCGSEIRYKGPITLMRY</sequence>
<evidence type="ECO:0000313" key="3">
    <source>
        <dbReference type="Proteomes" id="UP000005631"/>
    </source>
</evidence>
<dbReference type="NCBIfam" id="TIGR04131">
    <property type="entry name" value="Bac_Flav_CTERM"/>
    <property type="match status" value="1"/>
</dbReference>
<protein>
    <submittedName>
        <fullName evidence="2">PDK repeat-containing protein</fullName>
    </submittedName>
</protein>
<dbReference type="InterPro" id="IPR026341">
    <property type="entry name" value="T9SS_type_B"/>
</dbReference>
<dbReference type="STRING" id="926562.Oweho_0186"/>
<dbReference type="PROSITE" id="PS50093">
    <property type="entry name" value="PKD"/>
    <property type="match status" value="1"/>
</dbReference>
<dbReference type="InterPro" id="IPR013783">
    <property type="entry name" value="Ig-like_fold"/>
</dbReference>
<evidence type="ECO:0000313" key="2">
    <source>
        <dbReference type="EMBL" id="AEV31208.1"/>
    </source>
</evidence>
<dbReference type="eggNOG" id="COG3291">
    <property type="taxonomic scope" value="Bacteria"/>
</dbReference>
<dbReference type="Pfam" id="PF13585">
    <property type="entry name" value="CHU_C"/>
    <property type="match status" value="1"/>
</dbReference>
<dbReference type="Gene3D" id="2.60.40.10">
    <property type="entry name" value="Immunoglobulins"/>
    <property type="match status" value="1"/>
</dbReference>
<dbReference type="RefSeq" id="WP_014200569.1">
    <property type="nucleotide sequence ID" value="NC_016599.1"/>
</dbReference>
<reference evidence="2 3" key="1">
    <citation type="journal article" date="2012" name="Stand. Genomic Sci.">
        <title>Genome sequence of the orange-pigmented seawater bacterium Owenweeksia hongkongensis type strain (UST20020801(T)).</title>
        <authorList>
            <person name="Riedel T."/>
            <person name="Held B."/>
            <person name="Nolan M."/>
            <person name="Lucas S."/>
            <person name="Lapidus A."/>
            <person name="Tice H."/>
            <person name="Del Rio T.G."/>
            <person name="Cheng J.F."/>
            <person name="Han C."/>
            <person name="Tapia R."/>
            <person name="Goodwin L.A."/>
            <person name="Pitluck S."/>
            <person name="Liolios K."/>
            <person name="Mavromatis K."/>
            <person name="Pagani I."/>
            <person name="Ivanova N."/>
            <person name="Mikhailova N."/>
            <person name="Pati A."/>
            <person name="Chen A."/>
            <person name="Palaniappan K."/>
            <person name="Rohde M."/>
            <person name="Tindall B.J."/>
            <person name="Detter J.C."/>
            <person name="Goker M."/>
            <person name="Woyke T."/>
            <person name="Bristow J."/>
            <person name="Eisen J.A."/>
            <person name="Markowitz V."/>
            <person name="Hugenholtz P."/>
            <person name="Klenk H.P."/>
            <person name="Kyrpides N.C."/>
        </authorList>
    </citation>
    <scope>NUCLEOTIDE SEQUENCE</scope>
    <source>
        <strain evidence="3">DSM 17368 / JCM 12287 / NRRL B-23963</strain>
    </source>
</reference>
<keyword evidence="3" id="KW-1185">Reference proteome</keyword>
<dbReference type="OrthoDB" id="608579at2"/>
<dbReference type="KEGG" id="oho:Oweho_0186"/>
<dbReference type="InterPro" id="IPR000601">
    <property type="entry name" value="PKD_dom"/>
</dbReference>
<proteinExistence type="predicted"/>
<feature type="domain" description="PKD" evidence="1">
    <location>
        <begin position="318"/>
        <end position="352"/>
    </location>
</feature>
<dbReference type="SUPFAM" id="SSF49299">
    <property type="entry name" value="PKD domain"/>
    <property type="match status" value="1"/>
</dbReference>